<comment type="caution">
    <text evidence="5">The sequence shown here is derived from an EMBL/GenBank/DDBJ whole genome shotgun (WGS) entry which is preliminary data.</text>
</comment>
<evidence type="ECO:0000313" key="6">
    <source>
        <dbReference type="Proteomes" id="UP000806528"/>
    </source>
</evidence>
<name>A0ABR9PBR1_9ACTN</name>
<evidence type="ECO:0000256" key="1">
    <source>
        <dbReference type="ARBA" id="ARBA00022679"/>
    </source>
</evidence>
<dbReference type="Proteomes" id="UP000806528">
    <property type="component" value="Unassembled WGS sequence"/>
</dbReference>
<keyword evidence="2 5" id="KW-0418">Kinase</keyword>
<dbReference type="RefSeq" id="WP_193123871.1">
    <property type="nucleotide sequence ID" value="NZ_JADBGI010000022.1"/>
</dbReference>
<accession>A0ABR9PBR1</accession>
<dbReference type="PANTHER" id="PTHR24421:SF63">
    <property type="entry name" value="SENSOR HISTIDINE KINASE DESK"/>
    <property type="match status" value="1"/>
</dbReference>
<evidence type="ECO:0000256" key="2">
    <source>
        <dbReference type="ARBA" id="ARBA00022777"/>
    </source>
</evidence>
<keyword evidence="4" id="KW-0812">Transmembrane</keyword>
<feature type="transmembrane region" description="Helical" evidence="4">
    <location>
        <begin position="45"/>
        <end position="62"/>
    </location>
</feature>
<reference evidence="5 6" key="1">
    <citation type="submission" date="2020-09" db="EMBL/GenBank/DDBJ databases">
        <title>Diversity and distribution of actinomycetes associated with coral in the coast of Hainan.</title>
        <authorList>
            <person name="Li F."/>
        </authorList>
    </citation>
    <scope>NUCLEOTIDE SEQUENCE [LARGE SCALE GENOMIC DNA]</scope>
    <source>
        <strain evidence="5 6">HNM0947</strain>
    </source>
</reference>
<sequence length="384" mass="40352">MTSEPTEEAQAEEGQGLDMNIVWSAFGVAGAVLIAVDAAHWGETLLLFSSLAVTLLLLLEWNAGRFSRAAIPALGFTAAVWVLGALGFDAPTSAYGFAVAATLIAFELPRGRGVLLTGAAAVALTVLAVKPVVPGSEGQTFGDIALFVCLSLGVAFAGVTVAVLARAVKDLVGRLDRGRRRDSELALLREQVRYSGDLHQAQDRTLNAVEGKVDLAEEHLHSDLDRVRRELDGVRTLIGANSIETKGLVHAQRRLHLAAELENAKNRLESAGIHVQVGRADGVDTSASALLGEVLREATTNILSHTGAEQVRITLTWDGVSVVNDGAGGDGRLPALSGLGVLRERLVGHGGELAVEQDGSWFRTVATVPAPDSGTVPTARADHR</sequence>
<feature type="transmembrane region" description="Helical" evidence="4">
    <location>
        <begin position="115"/>
        <end position="133"/>
    </location>
</feature>
<evidence type="ECO:0000313" key="5">
    <source>
        <dbReference type="EMBL" id="MBE3001283.1"/>
    </source>
</evidence>
<feature type="transmembrane region" description="Helical" evidence="4">
    <location>
        <begin position="145"/>
        <end position="168"/>
    </location>
</feature>
<dbReference type="InterPro" id="IPR036890">
    <property type="entry name" value="HATPase_C_sf"/>
</dbReference>
<keyword evidence="6" id="KW-1185">Reference proteome</keyword>
<dbReference type="GO" id="GO:0016301">
    <property type="term" value="F:kinase activity"/>
    <property type="evidence" value="ECO:0007669"/>
    <property type="project" value="UniProtKB-KW"/>
</dbReference>
<keyword evidence="1" id="KW-0808">Transferase</keyword>
<evidence type="ECO:0000256" key="4">
    <source>
        <dbReference type="SAM" id="Phobius"/>
    </source>
</evidence>
<dbReference type="EMBL" id="JADBGI010000022">
    <property type="protein sequence ID" value="MBE3001283.1"/>
    <property type="molecule type" value="Genomic_DNA"/>
</dbReference>
<keyword evidence="3" id="KW-0902">Two-component regulatory system</keyword>
<keyword evidence="4" id="KW-0472">Membrane</keyword>
<keyword evidence="4" id="KW-1133">Transmembrane helix</keyword>
<dbReference type="InterPro" id="IPR050482">
    <property type="entry name" value="Sensor_HK_TwoCompSys"/>
</dbReference>
<dbReference type="Gene3D" id="3.30.565.10">
    <property type="entry name" value="Histidine kinase-like ATPase, C-terminal domain"/>
    <property type="match status" value="1"/>
</dbReference>
<gene>
    <name evidence="5" type="ORF">IDM40_21680</name>
</gene>
<dbReference type="PANTHER" id="PTHR24421">
    <property type="entry name" value="NITRATE/NITRITE SENSOR PROTEIN NARX-RELATED"/>
    <property type="match status" value="1"/>
</dbReference>
<evidence type="ECO:0000256" key="3">
    <source>
        <dbReference type="ARBA" id="ARBA00023012"/>
    </source>
</evidence>
<proteinExistence type="predicted"/>
<feature type="transmembrane region" description="Helical" evidence="4">
    <location>
        <begin position="21"/>
        <end position="39"/>
    </location>
</feature>
<organism evidence="5 6">
    <name type="scientific">Nocardiopsis coralli</name>
    <dbReference type="NCBI Taxonomy" id="2772213"/>
    <lineage>
        <taxon>Bacteria</taxon>
        <taxon>Bacillati</taxon>
        <taxon>Actinomycetota</taxon>
        <taxon>Actinomycetes</taxon>
        <taxon>Streptosporangiales</taxon>
        <taxon>Nocardiopsidaceae</taxon>
        <taxon>Nocardiopsis</taxon>
    </lineage>
</organism>
<protein>
    <submittedName>
        <fullName evidence="5">Sensor histidine kinase</fullName>
    </submittedName>
</protein>